<feature type="chain" id="PRO_5030566338" description="Water stress and hypersensitive response domain-containing protein" evidence="1">
    <location>
        <begin position="19"/>
        <end position="158"/>
    </location>
</feature>
<dbReference type="SMART" id="SM00769">
    <property type="entry name" value="WHy"/>
    <property type="match status" value="1"/>
</dbReference>
<proteinExistence type="predicted"/>
<dbReference type="PROSITE" id="PS51257">
    <property type="entry name" value="PROKAR_LIPOPROTEIN"/>
    <property type="match status" value="1"/>
</dbReference>
<comment type="caution">
    <text evidence="3">The sequence shown here is derived from an EMBL/GenBank/DDBJ whole genome shotgun (WGS) entry which is preliminary data.</text>
</comment>
<dbReference type="Pfam" id="PF03168">
    <property type="entry name" value="LEA_2"/>
    <property type="match status" value="1"/>
</dbReference>
<sequence>MPRLLATVLLILGLSACASLGPRDPLRIDLAGLEPLPGQGMEMRFAVKLRVQNPNDQAISYNGVALDLEVNGQPLASGVSDVSGEVPRYGETVISVPVTISAFSMFRQAWGMTSNTPRQSLPYELSGKLGGGLFGTVRFSDTGKLTLPPAGGAPLTRP</sequence>
<name>A0A7U7EPW8_9GAMM</name>
<feature type="domain" description="Water stress and hypersensitive response" evidence="2">
    <location>
        <begin position="28"/>
        <end position="148"/>
    </location>
</feature>
<feature type="signal peptide" evidence="1">
    <location>
        <begin position="1"/>
        <end position="18"/>
    </location>
</feature>
<reference evidence="3 4" key="1">
    <citation type="submission" date="2020-08" db="EMBL/GenBank/DDBJ databases">
        <authorList>
            <person name="Criscuolo A."/>
        </authorList>
    </citation>
    <scope>NUCLEOTIDE SEQUENCE [LARGE SCALE GENOMIC DNA]</scope>
    <source>
        <strain evidence="3">CIP111764</strain>
    </source>
</reference>
<dbReference type="RefSeq" id="WP_187672234.1">
    <property type="nucleotide sequence ID" value="NZ_CAJFCI010000064.1"/>
</dbReference>
<evidence type="ECO:0000256" key="1">
    <source>
        <dbReference type="SAM" id="SignalP"/>
    </source>
</evidence>
<organism evidence="3 4">
    <name type="scientific">Zestomonas carbonaria</name>
    <dbReference type="NCBI Taxonomy" id="2762745"/>
    <lineage>
        <taxon>Bacteria</taxon>
        <taxon>Pseudomonadati</taxon>
        <taxon>Pseudomonadota</taxon>
        <taxon>Gammaproteobacteria</taxon>
        <taxon>Pseudomonadales</taxon>
        <taxon>Pseudomonadaceae</taxon>
        <taxon>Zestomonas</taxon>
    </lineage>
</organism>
<evidence type="ECO:0000313" key="3">
    <source>
        <dbReference type="EMBL" id="CAD5108916.1"/>
    </source>
</evidence>
<accession>A0A7U7EPW8</accession>
<gene>
    <name evidence="3" type="ORF">PSEWESI4_03212</name>
</gene>
<dbReference type="InterPro" id="IPR004864">
    <property type="entry name" value="LEA_2"/>
</dbReference>
<dbReference type="EMBL" id="CAJFCI010000064">
    <property type="protein sequence ID" value="CAD5108916.1"/>
    <property type="molecule type" value="Genomic_DNA"/>
</dbReference>
<dbReference type="Proteomes" id="UP000583387">
    <property type="component" value="Unassembled WGS sequence"/>
</dbReference>
<dbReference type="SUPFAM" id="SSF117070">
    <property type="entry name" value="LEA14-like"/>
    <property type="match status" value="1"/>
</dbReference>
<dbReference type="GO" id="GO:0009269">
    <property type="term" value="P:response to desiccation"/>
    <property type="evidence" value="ECO:0007669"/>
    <property type="project" value="InterPro"/>
</dbReference>
<dbReference type="Gene3D" id="2.60.40.1820">
    <property type="match status" value="1"/>
</dbReference>
<evidence type="ECO:0000313" key="4">
    <source>
        <dbReference type="Proteomes" id="UP000583387"/>
    </source>
</evidence>
<evidence type="ECO:0000259" key="2">
    <source>
        <dbReference type="SMART" id="SM00769"/>
    </source>
</evidence>
<keyword evidence="4" id="KW-1185">Reference proteome</keyword>
<keyword evidence="1" id="KW-0732">Signal</keyword>
<dbReference type="InterPro" id="IPR013990">
    <property type="entry name" value="WHy-dom"/>
</dbReference>
<dbReference type="AlphaFoldDB" id="A0A7U7EPW8"/>
<protein>
    <recommendedName>
        <fullName evidence="2">Water stress and hypersensitive response domain-containing protein</fullName>
    </recommendedName>
</protein>